<feature type="domain" description="POTRA" evidence="3">
    <location>
        <begin position="132"/>
        <end position="211"/>
    </location>
</feature>
<accession>A0A5B8A4I5</accession>
<dbReference type="GO" id="GO:0019867">
    <property type="term" value="C:outer membrane"/>
    <property type="evidence" value="ECO:0007669"/>
    <property type="project" value="InterPro"/>
</dbReference>
<dbReference type="KEGG" id="hyj:FHG12_16155"/>
<keyword evidence="5" id="KW-1185">Reference proteome</keyword>
<gene>
    <name evidence="4" type="ORF">FHG12_16155</name>
</gene>
<dbReference type="Proteomes" id="UP000305398">
    <property type="component" value="Chromosome"/>
</dbReference>
<dbReference type="Pfam" id="PF07244">
    <property type="entry name" value="POTRA"/>
    <property type="match status" value="2"/>
</dbReference>
<dbReference type="InterPro" id="IPR034746">
    <property type="entry name" value="POTRA"/>
</dbReference>
<dbReference type="AlphaFoldDB" id="A0A5B8A4I5"/>
<organism evidence="4 5">
    <name type="scientific">Hymenobacter jejuensis</name>
    <dbReference type="NCBI Taxonomy" id="2502781"/>
    <lineage>
        <taxon>Bacteria</taxon>
        <taxon>Pseudomonadati</taxon>
        <taxon>Bacteroidota</taxon>
        <taxon>Cytophagia</taxon>
        <taxon>Cytophagales</taxon>
        <taxon>Hymenobacteraceae</taxon>
        <taxon>Hymenobacter</taxon>
    </lineage>
</organism>
<protein>
    <recommendedName>
        <fullName evidence="3">POTRA domain-containing protein</fullName>
    </recommendedName>
</protein>
<sequence>MQNLRFLLVLPVVVFTWLATAAMSPTPVKSLKAKLNVLTSGRRAAQSKIGRITWQGNKAISTERLNQVLGVKTGDAYDSVALHKRLQYDPKGDITSLYMDQGYLFFSLNPQVLHRPDGSVDLTFVISEGRQAEIGNITVRGNHKVSTEEILKIIPTHSGELFSRSKLMQAQRNIAQMGPFERTRVGINPKPIMRADKPTDQVDLEFVLVEKNKL</sequence>
<dbReference type="PROSITE" id="PS51779">
    <property type="entry name" value="POTRA"/>
    <property type="match status" value="1"/>
</dbReference>
<dbReference type="Gene3D" id="3.10.20.310">
    <property type="entry name" value="membrane protein fhac"/>
    <property type="match status" value="2"/>
</dbReference>
<reference evidence="4 5" key="1">
    <citation type="submission" date="2019-06" db="EMBL/GenBank/DDBJ databases">
        <authorList>
            <person name="Srinivasan S."/>
        </authorList>
    </citation>
    <scope>NUCLEOTIDE SEQUENCE [LARGE SCALE GENOMIC DNA]</scope>
    <source>
        <strain evidence="4 5">17J68-5</strain>
    </source>
</reference>
<evidence type="ECO:0000256" key="2">
    <source>
        <dbReference type="ARBA" id="ARBA00023136"/>
    </source>
</evidence>
<name>A0A5B8A4I5_9BACT</name>
<evidence type="ECO:0000256" key="1">
    <source>
        <dbReference type="ARBA" id="ARBA00004370"/>
    </source>
</evidence>
<evidence type="ECO:0000313" key="4">
    <source>
        <dbReference type="EMBL" id="QDA61535.1"/>
    </source>
</evidence>
<evidence type="ECO:0000259" key="3">
    <source>
        <dbReference type="PROSITE" id="PS51779"/>
    </source>
</evidence>
<dbReference type="OrthoDB" id="1522859at2"/>
<comment type="subcellular location">
    <subcellularLocation>
        <location evidence="1">Membrane</location>
    </subcellularLocation>
</comment>
<evidence type="ECO:0000313" key="5">
    <source>
        <dbReference type="Proteomes" id="UP000305398"/>
    </source>
</evidence>
<proteinExistence type="predicted"/>
<dbReference type="RefSeq" id="WP_139516709.1">
    <property type="nucleotide sequence ID" value="NZ_CP040896.1"/>
</dbReference>
<keyword evidence="2" id="KW-0472">Membrane</keyword>
<dbReference type="InterPro" id="IPR010827">
    <property type="entry name" value="BamA/TamA_POTRA"/>
</dbReference>
<dbReference type="EMBL" id="CP040896">
    <property type="protein sequence ID" value="QDA61535.1"/>
    <property type="molecule type" value="Genomic_DNA"/>
</dbReference>